<evidence type="ECO:0000256" key="1">
    <source>
        <dbReference type="ARBA" id="ARBA00008779"/>
    </source>
</evidence>
<organism evidence="6 7">
    <name type="scientific">Aquimarina celericrescens</name>
    <dbReference type="NCBI Taxonomy" id="1964542"/>
    <lineage>
        <taxon>Bacteria</taxon>
        <taxon>Pseudomonadati</taxon>
        <taxon>Bacteroidota</taxon>
        <taxon>Flavobacteriia</taxon>
        <taxon>Flavobacteriales</taxon>
        <taxon>Flavobacteriaceae</taxon>
        <taxon>Aquimarina</taxon>
    </lineage>
</organism>
<dbReference type="SUPFAM" id="SSF53649">
    <property type="entry name" value="Alkaline phosphatase-like"/>
    <property type="match status" value="1"/>
</dbReference>
<evidence type="ECO:0000259" key="5">
    <source>
        <dbReference type="Pfam" id="PF00884"/>
    </source>
</evidence>
<evidence type="ECO:0000256" key="4">
    <source>
        <dbReference type="ARBA" id="ARBA00022837"/>
    </source>
</evidence>
<keyword evidence="3" id="KW-0378">Hydrolase</keyword>
<gene>
    <name evidence="6" type="ORF">ACFSJT_12335</name>
</gene>
<dbReference type="PROSITE" id="PS51257">
    <property type="entry name" value="PROKAR_LIPOPROTEIN"/>
    <property type="match status" value="1"/>
</dbReference>
<proteinExistence type="inferred from homology"/>
<dbReference type="PANTHER" id="PTHR42693:SF53">
    <property type="entry name" value="ENDO-4-O-SULFATASE"/>
    <property type="match status" value="1"/>
</dbReference>
<dbReference type="InterPro" id="IPR050738">
    <property type="entry name" value="Sulfatase"/>
</dbReference>
<evidence type="ECO:0000313" key="7">
    <source>
        <dbReference type="Proteomes" id="UP001597344"/>
    </source>
</evidence>
<accession>A0ABW5AZ31</accession>
<dbReference type="Gene3D" id="1.25.10.10">
    <property type="entry name" value="Leucine-rich Repeat Variant"/>
    <property type="match status" value="1"/>
</dbReference>
<dbReference type="Proteomes" id="UP001597344">
    <property type="component" value="Unassembled WGS sequence"/>
</dbReference>
<protein>
    <submittedName>
        <fullName evidence="6">Sulfatase-like hydrolase/transferase</fullName>
    </submittedName>
</protein>
<dbReference type="SUPFAM" id="SSF48371">
    <property type="entry name" value="ARM repeat"/>
    <property type="match status" value="1"/>
</dbReference>
<evidence type="ECO:0000256" key="2">
    <source>
        <dbReference type="ARBA" id="ARBA00022723"/>
    </source>
</evidence>
<dbReference type="InterPro" id="IPR024607">
    <property type="entry name" value="Sulfatase_CS"/>
</dbReference>
<evidence type="ECO:0000256" key="3">
    <source>
        <dbReference type="ARBA" id="ARBA00022801"/>
    </source>
</evidence>
<dbReference type="Gene3D" id="3.40.720.10">
    <property type="entry name" value="Alkaline Phosphatase, subunit A"/>
    <property type="match status" value="1"/>
</dbReference>
<evidence type="ECO:0000313" key="6">
    <source>
        <dbReference type="EMBL" id="MFD2187580.1"/>
    </source>
</evidence>
<reference evidence="7" key="1">
    <citation type="journal article" date="2019" name="Int. J. Syst. Evol. Microbiol.">
        <title>The Global Catalogue of Microorganisms (GCM) 10K type strain sequencing project: providing services to taxonomists for standard genome sequencing and annotation.</title>
        <authorList>
            <consortium name="The Broad Institute Genomics Platform"/>
            <consortium name="The Broad Institute Genome Sequencing Center for Infectious Disease"/>
            <person name="Wu L."/>
            <person name="Ma J."/>
        </authorList>
    </citation>
    <scope>NUCLEOTIDE SEQUENCE [LARGE SCALE GENOMIC DNA]</scope>
    <source>
        <strain evidence="7">DT92</strain>
    </source>
</reference>
<dbReference type="CDD" id="cd16027">
    <property type="entry name" value="SGSH"/>
    <property type="match status" value="1"/>
</dbReference>
<keyword evidence="2" id="KW-0479">Metal-binding</keyword>
<dbReference type="PANTHER" id="PTHR42693">
    <property type="entry name" value="ARYLSULFATASE FAMILY MEMBER"/>
    <property type="match status" value="1"/>
</dbReference>
<dbReference type="InterPro" id="IPR017850">
    <property type="entry name" value="Alkaline_phosphatase_core_sf"/>
</dbReference>
<name>A0ABW5AZ31_9FLAO</name>
<dbReference type="InterPro" id="IPR000917">
    <property type="entry name" value="Sulfatase_N"/>
</dbReference>
<feature type="domain" description="Sulfatase N-terminal" evidence="5">
    <location>
        <begin position="33"/>
        <end position="299"/>
    </location>
</feature>
<keyword evidence="4" id="KW-0106">Calcium</keyword>
<keyword evidence="7" id="KW-1185">Reference proteome</keyword>
<dbReference type="PROSITE" id="PS00523">
    <property type="entry name" value="SULFATASE_1"/>
    <property type="match status" value="1"/>
</dbReference>
<comment type="similarity">
    <text evidence="1">Belongs to the sulfatase family.</text>
</comment>
<dbReference type="InterPro" id="IPR016024">
    <property type="entry name" value="ARM-type_fold"/>
</dbReference>
<dbReference type="Pfam" id="PF00884">
    <property type="entry name" value="Sulfatase"/>
    <property type="match status" value="1"/>
</dbReference>
<dbReference type="InterPro" id="IPR011989">
    <property type="entry name" value="ARM-like"/>
</dbReference>
<sequence length="611" mass="70936">MKNFYLYIGFYIALTSSCKQAEKTTISAEERLNILWIVSEDNSPWLGCYGDSIATTPHLDRLASKGILFTNAYSNAPVCAPSRNSLITGMYSPALGTQHMRSTYKIPDSIQFYPKLLKEAGYYTSNNVKKDYNTTDQPEVWSESSKTATYKNRPEGQPFFAIFNLHDTHESRLHRDSIPRNHRLEDIKLYPYHPDTPEMRSDYAVYYDRLQDLDTKVGKILDELEKEGLSENTIIFYYSDHGGAVAGTKRFATQQGLHVPLIVRVPEKFKHVTKYKQGDKVDRPVSFIDFPPTLFKLIGEDIPEQFQGTPFLNPENDNNLVFGFAGRMDERINMVRTVTDGRYRYIRNYLPNRSYGAHIQTLWKAKGMQSWYKTYLEGKTNKEQSTFFIPRPFEELYDLTKDPYQLKNLANNSSFFYVKSKLSEALRNWQVENRDAGFIPEAMLQELNKNQLVYEYTHSEAYPIEKLINLTETFYKKNEVDQNELIKNFESKNPLIRLWAVQALLFTDKLNSKTLATLKKLLYNEPSYVGITIAEVLFRNNEYEYAINYLQKQLNSDQLIVRVQVLNTISLLNKVGNEMIPRLQQLAEQRNGKKLPYDARLATHILKTKSL</sequence>
<comment type="caution">
    <text evidence="6">The sequence shown here is derived from an EMBL/GenBank/DDBJ whole genome shotgun (WGS) entry which is preliminary data.</text>
</comment>
<dbReference type="RefSeq" id="WP_378320582.1">
    <property type="nucleotide sequence ID" value="NZ_JBHUHY010000013.1"/>
</dbReference>
<dbReference type="EMBL" id="JBHUHY010000013">
    <property type="protein sequence ID" value="MFD2187580.1"/>
    <property type="molecule type" value="Genomic_DNA"/>
</dbReference>